<dbReference type="SUPFAM" id="SSF55277">
    <property type="entry name" value="GYF domain"/>
    <property type="match status" value="1"/>
</dbReference>
<dbReference type="GO" id="GO:0005682">
    <property type="term" value="C:U5 snRNP"/>
    <property type="evidence" value="ECO:0007669"/>
    <property type="project" value="InterPro"/>
</dbReference>
<evidence type="ECO:0000313" key="4">
    <source>
        <dbReference type="Proteomes" id="UP000794436"/>
    </source>
</evidence>
<dbReference type="SMART" id="SM00444">
    <property type="entry name" value="GYF"/>
    <property type="match status" value="1"/>
</dbReference>
<dbReference type="Proteomes" id="UP000794436">
    <property type="component" value="Unassembled WGS sequence"/>
</dbReference>
<dbReference type="OrthoDB" id="331341at2759"/>
<dbReference type="Gene3D" id="3.30.1490.40">
    <property type="match status" value="1"/>
</dbReference>
<evidence type="ECO:0000313" key="3">
    <source>
        <dbReference type="EMBL" id="TMW66482.1"/>
    </source>
</evidence>
<dbReference type="InterPro" id="IPR039905">
    <property type="entry name" value="CD2BP2/Lin1"/>
</dbReference>
<dbReference type="PROSITE" id="PS50829">
    <property type="entry name" value="GYF"/>
    <property type="match status" value="1"/>
</dbReference>
<feature type="compositionally biased region" description="Basic and acidic residues" evidence="1">
    <location>
        <begin position="10"/>
        <end position="22"/>
    </location>
</feature>
<feature type="region of interest" description="Disordered" evidence="1">
    <location>
        <begin position="1"/>
        <end position="23"/>
    </location>
</feature>
<accession>A0A8K1FP27</accession>
<proteinExistence type="predicted"/>
<feature type="compositionally biased region" description="Basic and acidic residues" evidence="1">
    <location>
        <begin position="250"/>
        <end position="260"/>
    </location>
</feature>
<dbReference type="InterPro" id="IPR035445">
    <property type="entry name" value="GYF-like_dom_sf"/>
</dbReference>
<dbReference type="InterPro" id="IPR003169">
    <property type="entry name" value="GYF"/>
</dbReference>
<gene>
    <name evidence="3" type="ORF">Poli38472_004247</name>
</gene>
<feature type="compositionally biased region" description="Basic and acidic residues" evidence="1">
    <location>
        <begin position="183"/>
        <end position="193"/>
    </location>
</feature>
<comment type="caution">
    <text evidence="3">The sequence shown here is derived from an EMBL/GenBank/DDBJ whole genome shotgun (WGS) entry which is preliminary data.</text>
</comment>
<reference evidence="3" key="1">
    <citation type="submission" date="2019-03" db="EMBL/GenBank/DDBJ databases">
        <title>Long read genome sequence of the mycoparasitic Pythium oligandrum ATCC 38472 isolated from sugarbeet rhizosphere.</title>
        <authorList>
            <person name="Gaulin E."/>
        </authorList>
    </citation>
    <scope>NUCLEOTIDE SEQUENCE</scope>
    <source>
        <strain evidence="3">ATCC 38472_TT</strain>
    </source>
</reference>
<keyword evidence="4" id="KW-1185">Reference proteome</keyword>
<feature type="domain" description="GYF" evidence="2">
    <location>
        <begin position="205"/>
        <end position="264"/>
    </location>
</feature>
<name>A0A8K1FP27_PYTOL</name>
<feature type="region of interest" description="Disordered" evidence="1">
    <location>
        <begin position="69"/>
        <end position="89"/>
    </location>
</feature>
<feature type="compositionally biased region" description="Basic residues" evidence="1">
    <location>
        <begin position="114"/>
        <end position="125"/>
    </location>
</feature>
<sequence length="307" mass="35055">MAEAKRPRRETKQKQRDDDRRGFTAFNMEDENEEGHFDDNGNFIWNKEDKDVQEEAWLNDLSEEQIKAASAAKGRRVYREEQEEETMTEDVANRTLATLLQSRETVLQALQRLGSKRAKSRGTKRKQGENGATPAQTAEEKEQFNRITEAADFLLRTGEVDVYSQMKEEFISEEELLAQRRAQQTEREGKSEEDTPPTQQPTTNEVMWEYKTADGQIHGPFPTSTVIAWRQQGYFVGENAVDMRQVRPASTEETKEEEPKPQLSAEEELMNDFEDSDEDEASAPATTQATADAWQRSDAIDFAAVGS</sequence>
<feature type="compositionally biased region" description="Acidic residues" evidence="1">
    <location>
        <begin position="265"/>
        <end position="281"/>
    </location>
</feature>
<evidence type="ECO:0000256" key="1">
    <source>
        <dbReference type="SAM" id="MobiDB-lite"/>
    </source>
</evidence>
<protein>
    <recommendedName>
        <fullName evidence="2">GYF domain-containing protein</fullName>
    </recommendedName>
</protein>
<feature type="region of interest" description="Disordered" evidence="1">
    <location>
        <begin position="174"/>
        <end position="207"/>
    </location>
</feature>
<dbReference type="Pfam" id="PF02213">
    <property type="entry name" value="GYF"/>
    <property type="match status" value="1"/>
</dbReference>
<organism evidence="3 4">
    <name type="scientific">Pythium oligandrum</name>
    <name type="common">Mycoparasitic fungus</name>
    <dbReference type="NCBI Taxonomy" id="41045"/>
    <lineage>
        <taxon>Eukaryota</taxon>
        <taxon>Sar</taxon>
        <taxon>Stramenopiles</taxon>
        <taxon>Oomycota</taxon>
        <taxon>Peronosporomycetes</taxon>
        <taxon>Pythiales</taxon>
        <taxon>Pythiaceae</taxon>
        <taxon>Pythium</taxon>
    </lineage>
</organism>
<dbReference type="PANTHER" id="PTHR13138">
    <property type="entry name" value="PROTEIN LIN1"/>
    <property type="match status" value="1"/>
</dbReference>
<feature type="region of interest" description="Disordered" evidence="1">
    <location>
        <begin position="110"/>
        <end position="142"/>
    </location>
</feature>
<dbReference type="EMBL" id="SPLM01000036">
    <property type="protein sequence ID" value="TMW66482.1"/>
    <property type="molecule type" value="Genomic_DNA"/>
</dbReference>
<feature type="region of interest" description="Disordered" evidence="1">
    <location>
        <begin position="239"/>
        <end position="295"/>
    </location>
</feature>
<dbReference type="AlphaFoldDB" id="A0A8K1FP27"/>
<evidence type="ECO:0000259" key="2">
    <source>
        <dbReference type="PROSITE" id="PS50829"/>
    </source>
</evidence>
<dbReference type="PANTHER" id="PTHR13138:SF3">
    <property type="entry name" value="CD2 ANTIGEN CYTOPLASMIC TAIL-BINDING PROTEIN 2"/>
    <property type="match status" value="1"/>
</dbReference>